<sequence>MGPLGPAPFHPGQWWHGAHLASGVSEFLGVIQVFSEGLKSSVAFEVRTVDDDSRVGHQVFYLFSEAASSSWPCPA</sequence>
<protein>
    <submittedName>
        <fullName evidence="1">Uncharacterized protein</fullName>
    </submittedName>
</protein>
<comment type="caution">
    <text evidence="1">The sequence shown here is derived from an EMBL/GenBank/DDBJ whole genome shotgun (WGS) entry which is preliminary data.</text>
</comment>
<evidence type="ECO:0000313" key="2">
    <source>
        <dbReference type="Proteomes" id="UP001266305"/>
    </source>
</evidence>
<gene>
    <name evidence="1" type="ORF">P7K49_033488</name>
</gene>
<name>A0ABQ9TS30_SAGOE</name>
<evidence type="ECO:0000313" key="1">
    <source>
        <dbReference type="EMBL" id="KAK2087581.1"/>
    </source>
</evidence>
<dbReference type="EMBL" id="JASSZA010000019">
    <property type="protein sequence ID" value="KAK2087581.1"/>
    <property type="molecule type" value="Genomic_DNA"/>
</dbReference>
<feature type="non-terminal residue" evidence="1">
    <location>
        <position position="75"/>
    </location>
</feature>
<dbReference type="Proteomes" id="UP001266305">
    <property type="component" value="Unassembled WGS sequence"/>
</dbReference>
<keyword evidence="2" id="KW-1185">Reference proteome</keyword>
<proteinExistence type="predicted"/>
<accession>A0ABQ9TS30</accession>
<organism evidence="1 2">
    <name type="scientific">Saguinus oedipus</name>
    <name type="common">Cotton-top tamarin</name>
    <name type="synonym">Oedipomidas oedipus</name>
    <dbReference type="NCBI Taxonomy" id="9490"/>
    <lineage>
        <taxon>Eukaryota</taxon>
        <taxon>Metazoa</taxon>
        <taxon>Chordata</taxon>
        <taxon>Craniata</taxon>
        <taxon>Vertebrata</taxon>
        <taxon>Euteleostomi</taxon>
        <taxon>Mammalia</taxon>
        <taxon>Eutheria</taxon>
        <taxon>Euarchontoglires</taxon>
        <taxon>Primates</taxon>
        <taxon>Haplorrhini</taxon>
        <taxon>Platyrrhini</taxon>
        <taxon>Cebidae</taxon>
        <taxon>Callitrichinae</taxon>
        <taxon>Saguinus</taxon>
    </lineage>
</organism>
<reference evidence="1 2" key="1">
    <citation type="submission" date="2023-05" db="EMBL/GenBank/DDBJ databases">
        <title>B98-5 Cell Line De Novo Hybrid Assembly: An Optical Mapping Approach.</title>
        <authorList>
            <person name="Kananen K."/>
            <person name="Auerbach J.A."/>
            <person name="Kautto E."/>
            <person name="Blachly J.S."/>
        </authorList>
    </citation>
    <scope>NUCLEOTIDE SEQUENCE [LARGE SCALE GENOMIC DNA]</scope>
    <source>
        <strain evidence="1">B95-8</strain>
        <tissue evidence="1">Cell line</tissue>
    </source>
</reference>